<accession>A0A917ZAH4</accession>
<dbReference type="InterPro" id="IPR006140">
    <property type="entry name" value="D-isomer_DH_NAD-bd"/>
</dbReference>
<evidence type="ECO:0000259" key="7">
    <source>
        <dbReference type="Pfam" id="PF02826"/>
    </source>
</evidence>
<dbReference type="GO" id="GO:0030267">
    <property type="term" value="F:glyoxylate reductase (NADPH) activity"/>
    <property type="evidence" value="ECO:0007669"/>
    <property type="project" value="TreeGrafter"/>
</dbReference>
<name>A0A917ZAH4_9ACTN</name>
<dbReference type="PROSITE" id="PS00670">
    <property type="entry name" value="D_2_HYDROXYACID_DH_2"/>
    <property type="match status" value="1"/>
</dbReference>
<dbReference type="InterPro" id="IPR050223">
    <property type="entry name" value="D-isomer_2-hydroxyacid_DH"/>
</dbReference>
<reference evidence="8" key="2">
    <citation type="submission" date="2020-09" db="EMBL/GenBank/DDBJ databases">
        <authorList>
            <person name="Sun Q."/>
            <person name="Zhou Y."/>
        </authorList>
    </citation>
    <scope>NUCLEOTIDE SEQUENCE</scope>
    <source>
        <strain evidence="8">CGMCC 4.7368</strain>
    </source>
</reference>
<evidence type="ECO:0000313" key="8">
    <source>
        <dbReference type="EMBL" id="GGO79714.1"/>
    </source>
</evidence>
<keyword evidence="9" id="KW-1185">Reference proteome</keyword>
<comment type="caution">
    <text evidence="8">The sequence shown here is derived from an EMBL/GenBank/DDBJ whole genome shotgun (WGS) entry which is preliminary data.</text>
</comment>
<dbReference type="GO" id="GO:0016618">
    <property type="term" value="F:hydroxypyruvate reductase [NAD(P)H] activity"/>
    <property type="evidence" value="ECO:0007669"/>
    <property type="project" value="TreeGrafter"/>
</dbReference>
<dbReference type="PANTHER" id="PTHR10996">
    <property type="entry name" value="2-HYDROXYACID DEHYDROGENASE-RELATED"/>
    <property type="match status" value="1"/>
</dbReference>
<keyword evidence="3" id="KW-0520">NAD</keyword>
<evidence type="ECO:0000313" key="9">
    <source>
        <dbReference type="Proteomes" id="UP000646523"/>
    </source>
</evidence>
<dbReference type="InterPro" id="IPR006139">
    <property type="entry name" value="D-isomer_2_OHA_DH_cat_dom"/>
</dbReference>
<protein>
    <submittedName>
        <fullName evidence="8">D-glycerate dehydrogenase</fullName>
    </submittedName>
</protein>
<organism evidence="8 9">
    <name type="scientific">Nonomuraea cavernae</name>
    <dbReference type="NCBI Taxonomy" id="2045107"/>
    <lineage>
        <taxon>Bacteria</taxon>
        <taxon>Bacillati</taxon>
        <taxon>Actinomycetota</taxon>
        <taxon>Actinomycetes</taxon>
        <taxon>Streptosporangiales</taxon>
        <taxon>Streptosporangiaceae</taxon>
        <taxon>Nonomuraea</taxon>
    </lineage>
</organism>
<feature type="domain" description="D-isomer specific 2-hydroxyacid dehydrogenase NAD-binding" evidence="7">
    <location>
        <begin position="116"/>
        <end position="292"/>
    </location>
</feature>
<dbReference type="EMBL" id="BMNH01000029">
    <property type="protein sequence ID" value="GGO79714.1"/>
    <property type="molecule type" value="Genomic_DNA"/>
</dbReference>
<evidence type="ECO:0000256" key="5">
    <source>
        <dbReference type="SAM" id="MobiDB-lite"/>
    </source>
</evidence>
<dbReference type="Pfam" id="PF00389">
    <property type="entry name" value="2-Hacid_dh"/>
    <property type="match status" value="1"/>
</dbReference>
<evidence type="ECO:0000256" key="1">
    <source>
        <dbReference type="ARBA" id="ARBA00005854"/>
    </source>
</evidence>
<evidence type="ECO:0000256" key="4">
    <source>
        <dbReference type="RuleBase" id="RU003719"/>
    </source>
</evidence>
<evidence type="ECO:0000256" key="2">
    <source>
        <dbReference type="ARBA" id="ARBA00023002"/>
    </source>
</evidence>
<dbReference type="PANTHER" id="PTHR10996:SF178">
    <property type="entry name" value="2-HYDROXYACID DEHYDROGENASE YGL185C-RELATED"/>
    <property type="match status" value="1"/>
</dbReference>
<dbReference type="InterPro" id="IPR029753">
    <property type="entry name" value="D-isomer_DH_CS"/>
</dbReference>
<evidence type="ECO:0000256" key="3">
    <source>
        <dbReference type="ARBA" id="ARBA00023027"/>
    </source>
</evidence>
<comment type="similarity">
    <text evidence="1 4">Belongs to the D-isomer specific 2-hydroxyacid dehydrogenase family.</text>
</comment>
<dbReference type="FunFam" id="3.40.50.720:FF:000203">
    <property type="entry name" value="D-3-phosphoglycerate dehydrogenase (SerA)"/>
    <property type="match status" value="1"/>
</dbReference>
<evidence type="ECO:0000259" key="6">
    <source>
        <dbReference type="Pfam" id="PF00389"/>
    </source>
</evidence>
<dbReference type="InterPro" id="IPR036291">
    <property type="entry name" value="NAD(P)-bd_dom_sf"/>
</dbReference>
<keyword evidence="2 4" id="KW-0560">Oxidoreductase</keyword>
<proteinExistence type="inferred from homology"/>
<reference evidence="8" key="1">
    <citation type="journal article" date="2014" name="Int. J. Syst. Evol. Microbiol.">
        <title>Complete genome sequence of Corynebacterium casei LMG S-19264T (=DSM 44701T), isolated from a smear-ripened cheese.</title>
        <authorList>
            <consortium name="US DOE Joint Genome Institute (JGI-PGF)"/>
            <person name="Walter F."/>
            <person name="Albersmeier A."/>
            <person name="Kalinowski J."/>
            <person name="Ruckert C."/>
        </authorList>
    </citation>
    <scope>NUCLEOTIDE SEQUENCE</scope>
    <source>
        <strain evidence="8">CGMCC 4.7368</strain>
    </source>
</reference>
<dbReference type="PROSITE" id="PS00671">
    <property type="entry name" value="D_2_HYDROXYACID_DH_3"/>
    <property type="match status" value="1"/>
</dbReference>
<dbReference type="AlphaFoldDB" id="A0A917ZAH4"/>
<dbReference type="Gene3D" id="3.40.50.720">
    <property type="entry name" value="NAD(P)-binding Rossmann-like Domain"/>
    <property type="match status" value="2"/>
</dbReference>
<sequence>MEMTRRIFVTRPVPDHLADSLRARGVTLETYSGELPVPRTDLVRAVRTFDAVIVTISERVDADIISQAPADGPLRVLGTVSTGTDHIDLGAAALKGLQVRRVPPAITAPATAELTLALMLVTARRLIEAWNDLRAGSWKSWMPYQWTGGLLAGRSLGVVGLGAIGGLVAGYGHALGMRVRFTARSPREELPPWLEQVPLDTLLAASDVLSVHVPLTDETAGLIGERELGLLPPGALLINTSRGGVVDEDALLAALDGGRLAGAGIDVFRREPVDPCHALVRHPRVVALPHIGSATTSTRDDMMRSALESGLRVLDGLSPADETVPPGFDQAVGRRPAR</sequence>
<dbReference type="GO" id="GO:0005829">
    <property type="term" value="C:cytosol"/>
    <property type="evidence" value="ECO:0007669"/>
    <property type="project" value="TreeGrafter"/>
</dbReference>
<gene>
    <name evidence="8" type="ORF">GCM10012289_64640</name>
</gene>
<feature type="domain" description="D-isomer specific 2-hydroxyacid dehydrogenase catalytic" evidence="6">
    <location>
        <begin position="7"/>
        <end position="321"/>
    </location>
</feature>
<dbReference type="SUPFAM" id="SSF51735">
    <property type="entry name" value="NAD(P)-binding Rossmann-fold domains"/>
    <property type="match status" value="1"/>
</dbReference>
<dbReference type="SUPFAM" id="SSF52283">
    <property type="entry name" value="Formate/glycerate dehydrogenase catalytic domain-like"/>
    <property type="match status" value="1"/>
</dbReference>
<dbReference type="Proteomes" id="UP000646523">
    <property type="component" value="Unassembled WGS sequence"/>
</dbReference>
<feature type="region of interest" description="Disordered" evidence="5">
    <location>
        <begin position="318"/>
        <end position="338"/>
    </location>
</feature>
<dbReference type="GO" id="GO:0051287">
    <property type="term" value="F:NAD binding"/>
    <property type="evidence" value="ECO:0007669"/>
    <property type="project" value="InterPro"/>
</dbReference>
<dbReference type="Pfam" id="PF02826">
    <property type="entry name" value="2-Hacid_dh_C"/>
    <property type="match status" value="1"/>
</dbReference>